<dbReference type="Proteomes" id="UP000594638">
    <property type="component" value="Unassembled WGS sequence"/>
</dbReference>
<dbReference type="InterPro" id="IPR013103">
    <property type="entry name" value="RVT_2"/>
</dbReference>
<comment type="caution">
    <text evidence="2">The sequence shown here is derived from an EMBL/GenBank/DDBJ whole genome shotgun (WGS) entry which is preliminary data.</text>
</comment>
<keyword evidence="3" id="KW-1185">Reference proteome</keyword>
<evidence type="ECO:0000313" key="2">
    <source>
        <dbReference type="EMBL" id="CAA2969676.1"/>
    </source>
</evidence>
<dbReference type="EMBL" id="CACTIH010001949">
    <property type="protein sequence ID" value="CAA2969676.1"/>
    <property type="molecule type" value="Genomic_DNA"/>
</dbReference>
<dbReference type="OrthoDB" id="892939at2759"/>
<gene>
    <name evidence="2" type="ORF">OLEA9_A099456</name>
</gene>
<dbReference type="InterPro" id="IPR043502">
    <property type="entry name" value="DNA/RNA_pol_sf"/>
</dbReference>
<protein>
    <recommendedName>
        <fullName evidence="1">Reverse transcriptase Ty1/copia-type domain-containing protein</fullName>
    </recommendedName>
</protein>
<reference evidence="2 3" key="1">
    <citation type="submission" date="2019-12" db="EMBL/GenBank/DDBJ databases">
        <authorList>
            <person name="Alioto T."/>
            <person name="Alioto T."/>
            <person name="Gomez Garrido J."/>
        </authorList>
    </citation>
    <scope>NUCLEOTIDE SEQUENCE [LARGE SCALE GENOMIC DNA]</scope>
</reference>
<dbReference type="PANTHER" id="PTHR11439:SF498">
    <property type="entry name" value="DNAK FAMILY PROTEIN"/>
    <property type="match status" value="1"/>
</dbReference>
<dbReference type="Pfam" id="PF07727">
    <property type="entry name" value="RVT_2"/>
    <property type="match status" value="1"/>
</dbReference>
<accession>A0A8S0QV17</accession>
<feature type="domain" description="Reverse transcriptase Ty1/copia-type" evidence="1">
    <location>
        <begin position="4"/>
        <end position="96"/>
    </location>
</feature>
<sequence>MADYSLFTKGQGDQFIALLVYVDDIVITGPNVQAINSLKDFLHSEFKLKDLGNLKYFLGIEIARSNSGIVISQRHYTLQLLEDTGYLSCKPANAPMDPKTHLSFHECDLLTDASQYRRLIGRLLYLTISRPDITYAVHKLSQFLSQPRLPHLKVAHHLLRYLKSSPG</sequence>
<dbReference type="Gramene" id="OE9A099456T1">
    <property type="protein sequence ID" value="OE9A099456C1"/>
    <property type="gene ID" value="OE9A099456"/>
</dbReference>
<organism evidence="2 3">
    <name type="scientific">Olea europaea subsp. europaea</name>
    <dbReference type="NCBI Taxonomy" id="158383"/>
    <lineage>
        <taxon>Eukaryota</taxon>
        <taxon>Viridiplantae</taxon>
        <taxon>Streptophyta</taxon>
        <taxon>Embryophyta</taxon>
        <taxon>Tracheophyta</taxon>
        <taxon>Spermatophyta</taxon>
        <taxon>Magnoliopsida</taxon>
        <taxon>eudicotyledons</taxon>
        <taxon>Gunneridae</taxon>
        <taxon>Pentapetalae</taxon>
        <taxon>asterids</taxon>
        <taxon>lamiids</taxon>
        <taxon>Lamiales</taxon>
        <taxon>Oleaceae</taxon>
        <taxon>Oleeae</taxon>
        <taxon>Olea</taxon>
    </lineage>
</organism>
<name>A0A8S0QV17_OLEEU</name>
<dbReference type="AlphaFoldDB" id="A0A8S0QV17"/>
<proteinExistence type="predicted"/>
<evidence type="ECO:0000259" key="1">
    <source>
        <dbReference type="Pfam" id="PF07727"/>
    </source>
</evidence>
<evidence type="ECO:0000313" key="3">
    <source>
        <dbReference type="Proteomes" id="UP000594638"/>
    </source>
</evidence>
<dbReference type="SUPFAM" id="SSF56672">
    <property type="entry name" value="DNA/RNA polymerases"/>
    <property type="match status" value="1"/>
</dbReference>
<dbReference type="PANTHER" id="PTHR11439">
    <property type="entry name" value="GAG-POL-RELATED RETROTRANSPOSON"/>
    <property type="match status" value="1"/>
</dbReference>